<dbReference type="OrthoDB" id="5342924at2759"/>
<keyword evidence="3" id="KW-1185">Reference proteome</keyword>
<sequence>MKSPALQAVLYGLICVWSYTEACAIKFPQRFKILLRSLGFGLVALVKHEEPPKILVYRSRLLALAHCAVHIIPAAGSFALVALNFQGRFIGAELQGKHFATDDVKLGAIQVAAKLHGLQLLYSRRRGLRLGLSVEAHIGSTVIYFGYNTFGDSLPTADDGVGSEELLWPTYLDSDALQNYDCSTIEAQIYDPRCPSAGYDFLYQHFKTWWQFPDTHSLLEFNLQDYSMVKHIYATVSDNPGSDTVAFTSHWATAMLQDAKRDLYDKSLVWLRDNHRFDPPYPGYLDLAASKTFAVQTEVPWVRTACMGNFTIDITKETLTSPIFMPFPASDEDWGIPREWEEDDSSNEMLNQINSPIPYFSREVDTVTAIQQYFQDKGFLILQEDGNMTLSNTIPAVIAIPIELPVDIGTGLGIVVLVPSANTTIFSAFSCTVDSFWQPGRSVIESGEKSNRGFHDFVTDRVRNVVTTTLGVEGGAPAYFDCWRVIHINTSWYELLSPTLSDSVDYGSLASGRVSSSMTRSLMERLLEIVLYPLFEDPISGLPSVRSVEHVVSTYFADGLSRCGSTIQNNASGVVGWYSFRPDDNDMARSLVFKGSPRRKGVSAKPDLLINHNATEMLMTAVFTGYLLAAIGSFDYFAVAILLLHAAMAIFYTVFVFLSHPEIMEALDTIPEMVAMAQNSPPPNNDGLKNTCSGIRNLKTLGRVAIVEASQALDGSDGKEDLILRFQETTRDVQKIPEVGEIYGAIESP</sequence>
<evidence type="ECO:0000313" key="2">
    <source>
        <dbReference type="EMBL" id="TGJ82671.1"/>
    </source>
</evidence>
<keyword evidence="1" id="KW-0812">Transmembrane</keyword>
<dbReference type="Proteomes" id="UP000297716">
    <property type="component" value="Unassembled WGS sequence"/>
</dbReference>
<proteinExistence type="predicted"/>
<organism evidence="2 3">
    <name type="scientific">Xylaria hypoxylon</name>
    <dbReference type="NCBI Taxonomy" id="37992"/>
    <lineage>
        <taxon>Eukaryota</taxon>
        <taxon>Fungi</taxon>
        <taxon>Dikarya</taxon>
        <taxon>Ascomycota</taxon>
        <taxon>Pezizomycotina</taxon>
        <taxon>Sordariomycetes</taxon>
        <taxon>Xylariomycetidae</taxon>
        <taxon>Xylariales</taxon>
        <taxon>Xylariaceae</taxon>
        <taxon>Xylaria</taxon>
    </lineage>
</organism>
<protein>
    <submittedName>
        <fullName evidence="2">Uncharacterized protein</fullName>
    </submittedName>
</protein>
<gene>
    <name evidence="2" type="ORF">E0Z10_g6071</name>
</gene>
<accession>A0A4Z0YTE8</accession>
<evidence type="ECO:0000313" key="3">
    <source>
        <dbReference type="Proteomes" id="UP000297716"/>
    </source>
</evidence>
<comment type="caution">
    <text evidence="2">The sequence shown here is derived from an EMBL/GenBank/DDBJ whole genome shotgun (WGS) entry which is preliminary data.</text>
</comment>
<evidence type="ECO:0000256" key="1">
    <source>
        <dbReference type="SAM" id="Phobius"/>
    </source>
</evidence>
<keyword evidence="1" id="KW-0472">Membrane</keyword>
<dbReference type="EMBL" id="SKBN01000119">
    <property type="protein sequence ID" value="TGJ82671.1"/>
    <property type="molecule type" value="Genomic_DNA"/>
</dbReference>
<feature type="transmembrane region" description="Helical" evidence="1">
    <location>
        <begin position="637"/>
        <end position="658"/>
    </location>
</feature>
<name>A0A4Z0YTE8_9PEZI</name>
<dbReference type="AlphaFoldDB" id="A0A4Z0YTE8"/>
<keyword evidence="1" id="KW-1133">Transmembrane helix</keyword>
<reference evidence="2 3" key="1">
    <citation type="submission" date="2019-03" db="EMBL/GenBank/DDBJ databases">
        <title>Draft genome sequence of Xylaria hypoxylon DSM 108379, a ubiquitous saprotrophic-parasitic fungi on hardwood.</title>
        <authorList>
            <person name="Buettner E."/>
            <person name="Leonhardt S."/>
            <person name="Gebauer A.M."/>
            <person name="Liers C."/>
            <person name="Hofrichter M."/>
            <person name="Kellner H."/>
        </authorList>
    </citation>
    <scope>NUCLEOTIDE SEQUENCE [LARGE SCALE GENOMIC DNA]</scope>
    <source>
        <strain evidence="2 3">DSM 108379</strain>
    </source>
</reference>